<dbReference type="HOGENOM" id="CLU_012817_10_0_10"/>
<dbReference type="PANTHER" id="PTHR30026:SF20">
    <property type="entry name" value="OUTER MEMBRANE PROTEIN TOLC"/>
    <property type="match status" value="1"/>
</dbReference>
<dbReference type="SUPFAM" id="SSF56954">
    <property type="entry name" value="Outer membrane efflux proteins (OEP)"/>
    <property type="match status" value="1"/>
</dbReference>
<dbReference type="STRING" id="1379870.SD10_07960"/>
<protein>
    <recommendedName>
        <fullName evidence="10">Transporter</fullName>
    </recommendedName>
</protein>
<dbReference type="PATRIC" id="fig|1379870.5.peg.1728"/>
<name>A0A0E3V6V3_9BACT</name>
<keyword evidence="4" id="KW-1134">Transmembrane beta strand</keyword>
<evidence type="ECO:0008006" key="10">
    <source>
        <dbReference type="Google" id="ProtNLM"/>
    </source>
</evidence>
<evidence type="ECO:0000256" key="1">
    <source>
        <dbReference type="ARBA" id="ARBA00004442"/>
    </source>
</evidence>
<keyword evidence="3" id="KW-0813">Transport</keyword>
<evidence type="ECO:0000256" key="7">
    <source>
        <dbReference type="ARBA" id="ARBA00023237"/>
    </source>
</evidence>
<dbReference type="Proteomes" id="UP000033054">
    <property type="component" value="Chromosome"/>
</dbReference>
<accession>A0A0E3V6V3</accession>
<dbReference type="Gene3D" id="1.20.1600.10">
    <property type="entry name" value="Outer membrane efflux proteins (OEP)"/>
    <property type="match status" value="1"/>
</dbReference>
<evidence type="ECO:0000256" key="5">
    <source>
        <dbReference type="ARBA" id="ARBA00022692"/>
    </source>
</evidence>
<dbReference type="RefSeq" id="WP_046376451.1">
    <property type="nucleotide sequence ID" value="NZ_CP010429.1"/>
</dbReference>
<sequence>MRSDHSFTGNLLLALLWLLVPSMAVAQKQFGSLQEVFRYADQHALPLQTSRLQEQISRSAEKQAKAYRLPTISGSGAFTDNLTLQPTLVPEKLTNPSAPDNRYRELTFGKPFIYTTGIQAQWDMLNFQKWFAYKTASVQTHVAAVQTAQTRYAMYNQLASTYYALLLSQEIDTIYARNLATTSAIAQHVADKYAQGLVSEEQRNRAMIQQLQAERTLADIRTQYRQLAYDLQNQLNTTDSLTLTETWQQPAESASPVSFAPTHPAILLQQSMLQLATAQLSQSKSLLYPSLSVGYQYNYSWATGGFMDFANANQLPQQFLSVRLNVPIFTGFATREKISQSELSIKAQQLQLTQARNQVLQEDQTLLLQYGQNRGQLQKARQILTLQEQNDRHVQNRYDGGIISLDERLDKLNDLFKAQNDYVQSLSNYSVSQYKIFIRQLDFQHGQ</sequence>
<organism evidence="8 9">
    <name type="scientific">Spirosoma radiotolerans</name>
    <dbReference type="NCBI Taxonomy" id="1379870"/>
    <lineage>
        <taxon>Bacteria</taxon>
        <taxon>Pseudomonadati</taxon>
        <taxon>Bacteroidota</taxon>
        <taxon>Cytophagia</taxon>
        <taxon>Cytophagales</taxon>
        <taxon>Cytophagaceae</taxon>
        <taxon>Spirosoma</taxon>
    </lineage>
</organism>
<dbReference type="Pfam" id="PF02321">
    <property type="entry name" value="OEP"/>
    <property type="match status" value="1"/>
</dbReference>
<dbReference type="AlphaFoldDB" id="A0A0E3V6V3"/>
<gene>
    <name evidence="8" type="ORF">SD10_07960</name>
</gene>
<evidence type="ECO:0000313" key="8">
    <source>
        <dbReference type="EMBL" id="AKD54851.1"/>
    </source>
</evidence>
<keyword evidence="7" id="KW-0998">Cell outer membrane</keyword>
<comment type="subcellular location">
    <subcellularLocation>
        <location evidence="1">Cell outer membrane</location>
    </subcellularLocation>
</comment>
<keyword evidence="9" id="KW-1185">Reference proteome</keyword>
<evidence type="ECO:0000256" key="3">
    <source>
        <dbReference type="ARBA" id="ARBA00022448"/>
    </source>
</evidence>
<evidence type="ECO:0000256" key="6">
    <source>
        <dbReference type="ARBA" id="ARBA00023136"/>
    </source>
</evidence>
<comment type="similarity">
    <text evidence="2">Belongs to the outer membrane factor (OMF) (TC 1.B.17) family.</text>
</comment>
<dbReference type="OrthoDB" id="921552at2"/>
<dbReference type="KEGG" id="srd:SD10_07960"/>
<keyword evidence="5" id="KW-0812">Transmembrane</keyword>
<dbReference type="PANTHER" id="PTHR30026">
    <property type="entry name" value="OUTER MEMBRANE PROTEIN TOLC"/>
    <property type="match status" value="1"/>
</dbReference>
<dbReference type="InterPro" id="IPR051906">
    <property type="entry name" value="TolC-like"/>
</dbReference>
<evidence type="ECO:0000313" key="9">
    <source>
        <dbReference type="Proteomes" id="UP000033054"/>
    </source>
</evidence>
<dbReference type="GO" id="GO:1990281">
    <property type="term" value="C:efflux pump complex"/>
    <property type="evidence" value="ECO:0007669"/>
    <property type="project" value="TreeGrafter"/>
</dbReference>
<dbReference type="GO" id="GO:0015562">
    <property type="term" value="F:efflux transmembrane transporter activity"/>
    <property type="evidence" value="ECO:0007669"/>
    <property type="project" value="InterPro"/>
</dbReference>
<proteinExistence type="inferred from homology"/>
<dbReference type="InterPro" id="IPR003423">
    <property type="entry name" value="OMP_efflux"/>
</dbReference>
<dbReference type="GO" id="GO:0009279">
    <property type="term" value="C:cell outer membrane"/>
    <property type="evidence" value="ECO:0007669"/>
    <property type="project" value="UniProtKB-SubCell"/>
</dbReference>
<keyword evidence="6" id="KW-0472">Membrane</keyword>
<dbReference type="GO" id="GO:0015288">
    <property type="term" value="F:porin activity"/>
    <property type="evidence" value="ECO:0007669"/>
    <property type="project" value="TreeGrafter"/>
</dbReference>
<dbReference type="EMBL" id="CP010429">
    <property type="protein sequence ID" value="AKD54851.1"/>
    <property type="molecule type" value="Genomic_DNA"/>
</dbReference>
<evidence type="ECO:0000256" key="4">
    <source>
        <dbReference type="ARBA" id="ARBA00022452"/>
    </source>
</evidence>
<reference evidence="8 9" key="1">
    <citation type="journal article" date="2014" name="Curr. Microbiol.">
        <title>Spirosoma radiotolerans sp. nov., a gamma-radiation-resistant bacterium isolated from gamma ray-irradiated soil.</title>
        <authorList>
            <person name="Lee J.J."/>
            <person name="Srinivasan S."/>
            <person name="Lim S."/>
            <person name="Joe M."/>
            <person name="Im S."/>
            <person name="Bae S.I."/>
            <person name="Park K.R."/>
            <person name="Han J.H."/>
            <person name="Park S.H."/>
            <person name="Joo B.M."/>
            <person name="Park S.J."/>
            <person name="Kim M.K."/>
        </authorList>
    </citation>
    <scope>NUCLEOTIDE SEQUENCE [LARGE SCALE GENOMIC DNA]</scope>
    <source>
        <strain evidence="8 9">DG5A</strain>
    </source>
</reference>
<evidence type="ECO:0000256" key="2">
    <source>
        <dbReference type="ARBA" id="ARBA00007613"/>
    </source>
</evidence>